<accession>A0A848KI01</accession>
<dbReference type="Gene3D" id="2.30.30.940">
    <property type="match status" value="1"/>
</dbReference>
<dbReference type="Proteomes" id="UP000535543">
    <property type="component" value="Unassembled WGS sequence"/>
</dbReference>
<reference evidence="3 4" key="1">
    <citation type="submission" date="2019-05" db="EMBL/GenBank/DDBJ databases">
        <authorList>
            <person name="Lee S.D."/>
        </authorList>
    </citation>
    <scope>NUCLEOTIDE SEQUENCE [LARGE SCALE GENOMIC DNA]</scope>
    <source>
        <strain evidence="3 4">YC2-7</strain>
    </source>
</reference>
<dbReference type="Pfam" id="PF08751">
    <property type="entry name" value="TrwC"/>
    <property type="match status" value="1"/>
</dbReference>
<proteinExistence type="predicted"/>
<feature type="compositionally biased region" description="Acidic residues" evidence="1">
    <location>
        <begin position="1564"/>
        <end position="1575"/>
    </location>
</feature>
<name>A0A848KI01_9NOCA</name>
<feature type="domain" description="TrwC relaxase" evidence="2">
    <location>
        <begin position="122"/>
        <end position="541"/>
    </location>
</feature>
<organism evidence="3 4">
    <name type="scientific">Antrihabitans stalactiti</name>
    <dbReference type="NCBI Taxonomy" id="2584121"/>
    <lineage>
        <taxon>Bacteria</taxon>
        <taxon>Bacillati</taxon>
        <taxon>Actinomycetota</taxon>
        <taxon>Actinomycetes</taxon>
        <taxon>Mycobacteriales</taxon>
        <taxon>Nocardiaceae</taxon>
        <taxon>Antrihabitans</taxon>
    </lineage>
</organism>
<dbReference type="Gene3D" id="3.40.50.300">
    <property type="entry name" value="P-loop containing nucleotide triphosphate hydrolases"/>
    <property type="match status" value="2"/>
</dbReference>
<gene>
    <name evidence="3" type="ORF">FGL95_12520</name>
</gene>
<comment type="caution">
    <text evidence="3">The sequence shown here is derived from an EMBL/GenBank/DDBJ whole genome shotgun (WGS) entry which is preliminary data.</text>
</comment>
<feature type="region of interest" description="Disordered" evidence="1">
    <location>
        <begin position="1514"/>
        <end position="1545"/>
    </location>
</feature>
<evidence type="ECO:0000313" key="4">
    <source>
        <dbReference type="Proteomes" id="UP000535543"/>
    </source>
</evidence>
<evidence type="ECO:0000256" key="1">
    <source>
        <dbReference type="SAM" id="MobiDB-lite"/>
    </source>
</evidence>
<reference evidence="3 4" key="2">
    <citation type="submission" date="2020-06" db="EMBL/GenBank/DDBJ databases">
        <title>Antribacter stalactiti gen. nov., sp. nov., a new member of the family Nacardiaceae isolated from a cave.</title>
        <authorList>
            <person name="Kim I.S."/>
        </authorList>
    </citation>
    <scope>NUCLEOTIDE SEQUENCE [LARGE SCALE GENOMIC DNA]</scope>
    <source>
        <strain evidence="3 4">YC2-7</strain>
    </source>
</reference>
<dbReference type="CDD" id="cd18809">
    <property type="entry name" value="SF1_C_RecD"/>
    <property type="match status" value="1"/>
</dbReference>
<dbReference type="SUPFAM" id="SSF55464">
    <property type="entry name" value="Origin of replication-binding domain, RBD-like"/>
    <property type="match status" value="1"/>
</dbReference>
<dbReference type="NCBIfam" id="NF041492">
    <property type="entry name" value="MobF"/>
    <property type="match status" value="1"/>
</dbReference>
<dbReference type="SUPFAM" id="SSF52540">
    <property type="entry name" value="P-loop containing nucleoside triphosphate hydrolases"/>
    <property type="match status" value="2"/>
</dbReference>
<feature type="region of interest" description="Disordered" evidence="1">
    <location>
        <begin position="1564"/>
        <end position="1591"/>
    </location>
</feature>
<dbReference type="EMBL" id="VCQU01000004">
    <property type="protein sequence ID" value="NMN95860.1"/>
    <property type="molecule type" value="Genomic_DNA"/>
</dbReference>
<dbReference type="InterPro" id="IPR027417">
    <property type="entry name" value="P-loop_NTPase"/>
</dbReference>
<dbReference type="Pfam" id="PF13604">
    <property type="entry name" value="AAA_30"/>
    <property type="match status" value="1"/>
</dbReference>
<evidence type="ECO:0000259" key="2">
    <source>
        <dbReference type="Pfam" id="PF08751"/>
    </source>
</evidence>
<dbReference type="InterPro" id="IPR014862">
    <property type="entry name" value="TrwC"/>
</dbReference>
<evidence type="ECO:0000313" key="3">
    <source>
        <dbReference type="EMBL" id="NMN95860.1"/>
    </source>
</evidence>
<feature type="region of interest" description="Disordered" evidence="1">
    <location>
        <begin position="1802"/>
        <end position="1852"/>
    </location>
</feature>
<sequence>MTAIERLEFGLQPEELGQVLFVGLVGGTSGGDPFGKHRPRLTARFHRGRSLCRQFVFPRPLSIQHRANFLHELPFLAQRNPPPIPRPPTKPNSSHLLHSGGPRAIRLRPLIPMTMSMHKLTAGDGYTYLTKQVAAADSTELGTSSLADYYSIQGESPGQWMGAGLAAFESIATGDPVTESQMKALFGEGRHPNAERLETQRIGELVERNMADGMTERSAAKKAAKEALASTRLGTPFRVYTNANAFRQEVAARFTAHNLRHGNRWDAPVPDDERARIRTDVGLELFVQHHGRDPLHDSELSGFVARHSRHSTTAVAGYDLTCSPVKSVSALWAIAPTPVADTIRQAHDDAVADMLTFLETHAAYTRLGRNGIQQVDVQGLIGTAYTHRDSRAGDPDLHTHLVISNKVRTLDGKWLALDGTPIHKWAVAASEVYNTRLESHLRTRLGLRFTERPNTDPRKRAVREVVGVDEKLCKFWSSRREAIEVRRGELATAFQRDHGREPTPVEAIALAQQATLDTRDRKHEPRSEAEQRIAWRAEAVRVLGGDTALAAMIRTTLHPRQAARRTHVGRDWIDQTADRIVATVARGRATWQEAHVRAEAERVTRAADVDPHTLVATVERLTAATLHATRSVPLGTPDRVNEPEVLRRTDGTSVYTSARTQLYTCEPIVAAEQRLVATAGARDGRRVSTMTVELELLAHAANNPGRALNPGQSALVREFATSGARLQLALAPAGTGKTTAMKVLARCWEADGGTVIGLAPTGNAAAVLREDMGTVCDTIDKLVDTLDRVERARMTGQTVQVPSWIRDIDDRTLVVIDEAALAGTLTLDRAVGFLISRGASVRLVGDDRQLSAVAAGGVVRDIADTHGAVTLSHVLRFTDTAEGSASLALRDGDPAAIGYYLDHGRIHVGDHATAEDLAYTAWSRDRQAGLDAVMMAPTRDTVHALNERARADRLANVSPADIGPDVALADGLSASAGDTIRTTRNDRRLPLSATDWVRNGYRFTVQRVLPDGSLDATHLRTGRTIHLPADYVASDVALGYAATIHTCQGITADTSHTVLTGHETRNDVYVPVTRGRHSNHLYFATALPGDEHSVLTDEALHPVTAVDLFTRVLNRDGRQRSATTTTRELADPRQRLAHAVDTYSDALGTAAKTVLGADALARIDAAADTLHPGLTDQPAWPTLRHHLATLAIGGQDPVAALTSAARSRDLGNAGDVAAVLDWRIDATGRHSAGTGPLPWLRGIPTALSEHPTWGRYLRTRSGLVAGLAADVAADTRAWEPATAPLWARPLAGGADDGLLADLAVWRAALGVDDSDRRPTGPDQRTAAEHRHQTGLAARAHVVLGDPTRSATVWTALANRIDPRIVEDPYWPVLADRLTAAARAGIDVEALVLREGHTSPLPTELPAAALWWRLSHHLTPAVLDAGIATSRLHPHWEPVLHAVLGEEADRVTRDAAWPALVAAIDSADPNRWLPEQLLAASYDLLRGAHDDQHPLRPDELATALTWRIEALLHAPNPPADQPLPDEPVDEQSVPPEFSEQRPRSTTMVDGVSDADYLASLLDLAPPDDPDIVEPDPDPDRVLPAPDPVDTDDWIRPDDAWTALPYADLPVAEQISRLEAERDAAQRHVAELWSTQIHPTAEGTHVSAALPLIRDLRERADQQRPHQLAANLAHERWLEADLKATAAENELATLQRQTRTARDRDVALSAELDAGLKAIEAQHYRAHADTARGEADSAQQELVDIAGPGGIVTEEQIHAVQALAESLDTDELNAARRNRDILDGHLLRAQSRGARDLADSLNHTGTAAQHAAKATPQPPAAVVSDDSLSAPLPTRRPTRRPRPDPDHHRRGPTL</sequence>
<feature type="compositionally biased region" description="Pro residues" evidence="1">
    <location>
        <begin position="1514"/>
        <end position="1524"/>
    </location>
</feature>
<protein>
    <submittedName>
        <fullName evidence="3">TrwC relaxase</fullName>
    </submittedName>
</protein>
<keyword evidence="4" id="KW-1185">Reference proteome</keyword>